<dbReference type="SUPFAM" id="SSF54523">
    <property type="entry name" value="Pili subunits"/>
    <property type="match status" value="1"/>
</dbReference>
<evidence type="ECO:0000313" key="5">
    <source>
        <dbReference type="Proteomes" id="UP000194977"/>
    </source>
</evidence>
<dbReference type="EMBL" id="NART01000008">
    <property type="protein sequence ID" value="OTQ11184.1"/>
    <property type="molecule type" value="Genomic_DNA"/>
</dbReference>
<evidence type="ECO:0008006" key="6">
    <source>
        <dbReference type="Google" id="ProtNLM"/>
    </source>
</evidence>
<dbReference type="InterPro" id="IPR012902">
    <property type="entry name" value="N_methyl_site"/>
</dbReference>
<organism evidence="2 5">
    <name type="scientific">Gilliamella apicola</name>
    <dbReference type="NCBI Taxonomy" id="1196095"/>
    <lineage>
        <taxon>Bacteria</taxon>
        <taxon>Pseudomonadati</taxon>
        <taxon>Pseudomonadota</taxon>
        <taxon>Gammaproteobacteria</taxon>
        <taxon>Orbales</taxon>
        <taxon>Orbaceae</taxon>
        <taxon>Gilliamella</taxon>
    </lineage>
</organism>
<dbReference type="InterPro" id="IPR045584">
    <property type="entry name" value="Pilin-like"/>
</dbReference>
<dbReference type="EMBL" id="NARP01000001">
    <property type="protein sequence ID" value="OTQ01710.1"/>
    <property type="molecule type" value="Genomic_DNA"/>
</dbReference>
<proteinExistence type="predicted"/>
<dbReference type="AlphaFoldDB" id="A0A242NM19"/>
<evidence type="ECO:0000313" key="2">
    <source>
        <dbReference type="EMBL" id="OTQ01710.1"/>
    </source>
</evidence>
<protein>
    <recommendedName>
        <fullName evidence="6">Prepilin-type N-terminal cleavage/methylation domain-containing protein</fullName>
    </recommendedName>
</protein>
<sequence>MHDQGFSLLELLIIIGISSILATVGVHHWKVIERRNELVSTTQQLANFLKEVQVKAYTENQNYKLFVFSSPWCLTITSKERPASCKQGELQFIKPNNSVEISELTEKKLIYFWGRRNMAQSFSLELSNEIGKSKVIVSYRGRIRFCQLNGYLPSLPPC</sequence>
<keyword evidence="1" id="KW-0472">Membrane</keyword>
<keyword evidence="1" id="KW-1133">Transmembrane helix</keyword>
<evidence type="ECO:0000313" key="3">
    <source>
        <dbReference type="EMBL" id="OTQ11184.1"/>
    </source>
</evidence>
<keyword evidence="4" id="KW-1185">Reference proteome</keyword>
<evidence type="ECO:0000313" key="4">
    <source>
        <dbReference type="Proteomes" id="UP000194800"/>
    </source>
</evidence>
<gene>
    <name evidence="3" type="ORF">B6C91_03080</name>
    <name evidence="2" type="ORF">B6D08_00510</name>
</gene>
<evidence type="ECO:0000256" key="1">
    <source>
        <dbReference type="SAM" id="Phobius"/>
    </source>
</evidence>
<dbReference type="Proteomes" id="UP000194800">
    <property type="component" value="Unassembled WGS sequence"/>
</dbReference>
<comment type="caution">
    <text evidence="2">The sequence shown here is derived from an EMBL/GenBank/DDBJ whole genome shotgun (WGS) entry which is preliminary data.</text>
</comment>
<keyword evidence="1" id="KW-0812">Transmembrane</keyword>
<dbReference type="PROSITE" id="PS00409">
    <property type="entry name" value="PROKAR_NTER_METHYL"/>
    <property type="match status" value="1"/>
</dbReference>
<dbReference type="OrthoDB" id="6241267at2"/>
<accession>A0A242NM19</accession>
<dbReference type="RefSeq" id="WP_086300448.1">
    <property type="nucleotide sequence ID" value="NZ_MZNE01000013.1"/>
</dbReference>
<dbReference type="Pfam" id="PF07963">
    <property type="entry name" value="N_methyl"/>
    <property type="match status" value="1"/>
</dbReference>
<reference evidence="4 5" key="1">
    <citation type="submission" date="2017-03" db="EMBL/GenBank/DDBJ databases">
        <title>Comparative genomics of honeybee gut symbionts reveal geographically distinct and subgroup specific antibiotic resistance.</title>
        <authorList>
            <person name="Ludvigsen J."/>
            <person name="Porcellato D."/>
            <person name="Labee-Lund T.M."/>
            <person name="Amdam G.V."/>
            <person name="Rudi K."/>
        </authorList>
    </citation>
    <scope>NUCLEOTIDE SEQUENCE [LARGE SCALE GENOMIC DNA]</scope>
    <source>
        <strain evidence="2 5">A-7-12</strain>
        <strain evidence="3 4">A-9-12</strain>
    </source>
</reference>
<feature type="transmembrane region" description="Helical" evidence="1">
    <location>
        <begin position="6"/>
        <end position="26"/>
    </location>
</feature>
<dbReference type="Proteomes" id="UP000194977">
    <property type="component" value="Unassembled WGS sequence"/>
</dbReference>
<name>A0A242NM19_9GAMM</name>